<gene>
    <name evidence="1" type="ORF">HHI36_017396</name>
</gene>
<keyword evidence="2" id="KW-1185">Reference proteome</keyword>
<dbReference type="Proteomes" id="UP001516400">
    <property type="component" value="Unassembled WGS sequence"/>
</dbReference>
<organism evidence="1 2">
    <name type="scientific">Cryptolaemus montrouzieri</name>
    <dbReference type="NCBI Taxonomy" id="559131"/>
    <lineage>
        <taxon>Eukaryota</taxon>
        <taxon>Metazoa</taxon>
        <taxon>Ecdysozoa</taxon>
        <taxon>Arthropoda</taxon>
        <taxon>Hexapoda</taxon>
        <taxon>Insecta</taxon>
        <taxon>Pterygota</taxon>
        <taxon>Neoptera</taxon>
        <taxon>Endopterygota</taxon>
        <taxon>Coleoptera</taxon>
        <taxon>Polyphaga</taxon>
        <taxon>Cucujiformia</taxon>
        <taxon>Coccinelloidea</taxon>
        <taxon>Coccinellidae</taxon>
        <taxon>Scymninae</taxon>
        <taxon>Scymnini</taxon>
        <taxon>Cryptolaemus</taxon>
    </lineage>
</organism>
<evidence type="ECO:0000313" key="1">
    <source>
        <dbReference type="EMBL" id="KAL3279890.1"/>
    </source>
</evidence>
<proteinExistence type="predicted"/>
<protein>
    <submittedName>
        <fullName evidence="1">Uncharacterized protein</fullName>
    </submittedName>
</protein>
<sequence>MDHMVGKPIGISDHAVITGHIQFNLERSSVGDNISRYEVINYDNINRLLTNTNWDEVLDDSGDPEDVWHNFTN</sequence>
<comment type="caution">
    <text evidence="1">The sequence shown here is derived from an EMBL/GenBank/DDBJ whole genome shotgun (WGS) entry which is preliminary data.</text>
</comment>
<accession>A0ABD2NNM1</accession>
<evidence type="ECO:0000313" key="2">
    <source>
        <dbReference type="Proteomes" id="UP001516400"/>
    </source>
</evidence>
<dbReference type="AlphaFoldDB" id="A0ABD2NNM1"/>
<name>A0ABD2NNM1_9CUCU</name>
<reference evidence="1 2" key="1">
    <citation type="journal article" date="2021" name="BMC Biol.">
        <title>Horizontally acquired antibacterial genes associated with adaptive radiation of ladybird beetles.</title>
        <authorList>
            <person name="Li H.S."/>
            <person name="Tang X.F."/>
            <person name="Huang Y.H."/>
            <person name="Xu Z.Y."/>
            <person name="Chen M.L."/>
            <person name="Du X.Y."/>
            <person name="Qiu B.Y."/>
            <person name="Chen P.T."/>
            <person name="Zhang W."/>
            <person name="Slipinski A."/>
            <person name="Escalona H.E."/>
            <person name="Waterhouse R.M."/>
            <person name="Zwick A."/>
            <person name="Pang H."/>
        </authorList>
    </citation>
    <scope>NUCLEOTIDE SEQUENCE [LARGE SCALE GENOMIC DNA]</scope>
    <source>
        <strain evidence="1">SYSU2018</strain>
    </source>
</reference>
<dbReference type="EMBL" id="JABFTP020000124">
    <property type="protein sequence ID" value="KAL3279890.1"/>
    <property type="molecule type" value="Genomic_DNA"/>
</dbReference>
<feature type="non-terminal residue" evidence="1">
    <location>
        <position position="73"/>
    </location>
</feature>